<organism evidence="2 3">
    <name type="scientific">Stegodyphus mimosarum</name>
    <name type="common">African social velvet spider</name>
    <dbReference type="NCBI Taxonomy" id="407821"/>
    <lineage>
        <taxon>Eukaryota</taxon>
        <taxon>Metazoa</taxon>
        <taxon>Ecdysozoa</taxon>
        <taxon>Arthropoda</taxon>
        <taxon>Chelicerata</taxon>
        <taxon>Arachnida</taxon>
        <taxon>Araneae</taxon>
        <taxon>Araneomorphae</taxon>
        <taxon>Entelegynae</taxon>
        <taxon>Eresoidea</taxon>
        <taxon>Eresidae</taxon>
        <taxon>Stegodyphus</taxon>
    </lineage>
</organism>
<dbReference type="Proteomes" id="UP000054359">
    <property type="component" value="Unassembled WGS sequence"/>
</dbReference>
<gene>
    <name evidence="2" type="ORF">X975_22502</name>
</gene>
<keyword evidence="3" id="KW-1185">Reference proteome</keyword>
<keyword evidence="1" id="KW-1133">Transmembrane helix</keyword>
<name>A0A087UKM4_STEMI</name>
<keyword evidence="1" id="KW-0812">Transmembrane</keyword>
<dbReference type="EMBL" id="KK120271">
    <property type="protein sequence ID" value="KFM77913.1"/>
    <property type="molecule type" value="Genomic_DNA"/>
</dbReference>
<dbReference type="AlphaFoldDB" id="A0A087UKM4"/>
<protein>
    <submittedName>
        <fullName evidence="2">Uncharacterized protein</fullName>
    </submittedName>
</protein>
<evidence type="ECO:0000256" key="1">
    <source>
        <dbReference type="SAM" id="Phobius"/>
    </source>
</evidence>
<accession>A0A087UKM4</accession>
<reference evidence="2 3" key="1">
    <citation type="submission" date="2013-11" db="EMBL/GenBank/DDBJ databases">
        <title>Genome sequencing of Stegodyphus mimosarum.</title>
        <authorList>
            <person name="Bechsgaard J."/>
        </authorList>
    </citation>
    <scope>NUCLEOTIDE SEQUENCE [LARGE SCALE GENOMIC DNA]</scope>
</reference>
<evidence type="ECO:0000313" key="2">
    <source>
        <dbReference type="EMBL" id="KFM77913.1"/>
    </source>
</evidence>
<feature type="non-terminal residue" evidence="2">
    <location>
        <position position="63"/>
    </location>
</feature>
<evidence type="ECO:0000313" key="3">
    <source>
        <dbReference type="Proteomes" id="UP000054359"/>
    </source>
</evidence>
<sequence length="63" mass="6880">MAYFLKRNSPYSGSSSQYRRSMEGRSSHATLGLCSGCGILIGHIWIVGISSAFSQIIFDCIAF</sequence>
<feature type="transmembrane region" description="Helical" evidence="1">
    <location>
        <begin position="29"/>
        <end position="53"/>
    </location>
</feature>
<keyword evidence="1" id="KW-0472">Membrane</keyword>
<proteinExistence type="predicted"/>